<reference evidence="4" key="3">
    <citation type="submission" date="2023-05" db="EMBL/GenBank/DDBJ databases">
        <title>Complete genome sequence of Bacillus subtilis SRCM117797 isolated from Soybean paste.</title>
        <authorList>
            <person name="Abraha H.B."/>
            <person name="Kim K.-P."/>
            <person name="Ryu M.-S."/>
            <person name="Jeong D.-Y."/>
        </authorList>
    </citation>
    <scope>NUCLEOTIDE SEQUENCE</scope>
    <source>
        <strain evidence="4">SRCM117797</strain>
    </source>
</reference>
<reference evidence="3" key="2">
    <citation type="submission" date="2023-03" db="EMBL/GenBank/DDBJ databases">
        <title>Complete genome sequences of 52 Bacillus and Priestia strains isolated from West-African fermentations and 26 reference strains from the DSMZ collection.</title>
        <authorList>
            <person name="Wiedenbein E.S."/>
            <person name="Canoy T.S."/>
            <person name="Hui Y."/>
            <person name="Parkouda C."/>
            <person name="Dawende C."/>
            <person name="Ametefe E."/>
            <person name="Jespersen L."/>
            <person name="Nielsen D.S."/>
        </authorList>
    </citation>
    <scope>NUCLEOTIDE SEQUENCE</scope>
    <source>
        <strain evidence="3">PRO56</strain>
    </source>
</reference>
<dbReference type="PATRIC" id="fig|1423.134.peg.3613"/>
<proteinExistence type="predicted"/>
<feature type="transmembrane region" description="Helical" evidence="1">
    <location>
        <begin position="52"/>
        <end position="74"/>
    </location>
</feature>
<feature type="transmembrane region" description="Helical" evidence="1">
    <location>
        <begin position="18"/>
        <end position="40"/>
    </location>
</feature>
<evidence type="ECO:0000313" key="5">
    <source>
        <dbReference type="Proteomes" id="UP000032247"/>
    </source>
</evidence>
<dbReference type="InterPro" id="IPR021683">
    <property type="entry name" value="DUF3267"/>
</dbReference>
<keyword evidence="1" id="KW-0472">Membrane</keyword>
<feature type="transmembrane region" description="Helical" evidence="1">
    <location>
        <begin position="95"/>
        <end position="120"/>
    </location>
</feature>
<dbReference type="EMBL" id="CP125292">
    <property type="protein sequence ID" value="WHM20659.1"/>
    <property type="molecule type" value="Genomic_DNA"/>
</dbReference>
<gene>
    <name evidence="3" type="primary">yhaJ</name>
    <name evidence="3" type="ORF">P5633_18930</name>
    <name evidence="4" type="ORF">QL281_17905</name>
    <name evidence="2" type="ORF">SC09_Contig19orf00237</name>
</gene>
<feature type="transmembrane region" description="Helical" evidence="1">
    <location>
        <begin position="126"/>
        <end position="148"/>
    </location>
</feature>
<evidence type="ECO:0000313" key="4">
    <source>
        <dbReference type="EMBL" id="WHM20659.1"/>
    </source>
</evidence>
<accession>A0A063XIV0</accession>
<evidence type="ECO:0000313" key="3">
    <source>
        <dbReference type="EMBL" id="WEY84350.1"/>
    </source>
</evidence>
<dbReference type="Proteomes" id="UP000032247">
    <property type="component" value="Unassembled WGS sequence"/>
</dbReference>
<sequence length="172" mass="19640">MNCWKTINLMKDYGAVRIILTAVCFMILVFISTFLAFELLRPGTSLSDEYVSLFGGLLVVILFVHKVIHVLPIICKKRKIEKKFYILRMRTWKRIPKTTMLISLVSPFLLITPVLFYAALAFPNHAHYFCMISGIHAGYCLPDFLLALKLIKAPKTAFIDQEADGLDILVEK</sequence>
<reference evidence="2 5" key="1">
    <citation type="submission" date="2014-12" db="EMBL/GenBank/DDBJ databases">
        <title>Comparative genome analysis of Bacillus coagulans HM-08, Clostridium butyricum HM-68, Bacillus subtilis HM-66 and Bacillus licheniformis BL-09.</title>
        <authorList>
            <person name="Zhang H."/>
        </authorList>
    </citation>
    <scope>NUCLEOTIDE SEQUENCE [LARGE SCALE GENOMIC DNA]</scope>
    <source>
        <strain evidence="2 5">HM-66</strain>
    </source>
</reference>
<evidence type="ECO:0000313" key="2">
    <source>
        <dbReference type="EMBL" id="KIU11941.1"/>
    </source>
</evidence>
<protein>
    <submittedName>
        <fullName evidence="3">DUF3267 domain-containing protein</fullName>
    </submittedName>
    <submittedName>
        <fullName evidence="2">YhaK</fullName>
    </submittedName>
</protein>
<dbReference type="Proteomes" id="UP001214898">
    <property type="component" value="Chromosome"/>
</dbReference>
<dbReference type="RefSeq" id="WP_003245590.1">
    <property type="nucleotide sequence ID" value="NZ_AP024621.1"/>
</dbReference>
<evidence type="ECO:0000256" key="1">
    <source>
        <dbReference type="SAM" id="Phobius"/>
    </source>
</evidence>
<dbReference type="EMBL" id="CP120576">
    <property type="protein sequence ID" value="WEY84350.1"/>
    <property type="molecule type" value="Genomic_DNA"/>
</dbReference>
<dbReference type="Proteomes" id="UP001229422">
    <property type="component" value="Chromosome"/>
</dbReference>
<dbReference type="AlphaFoldDB" id="A0A063XIV0"/>
<name>A0A063XIV0_BACIU</name>
<organism evidence="2 5">
    <name type="scientific">Bacillus subtilis</name>
    <dbReference type="NCBI Taxonomy" id="1423"/>
    <lineage>
        <taxon>Bacteria</taxon>
        <taxon>Bacillati</taxon>
        <taxon>Bacillota</taxon>
        <taxon>Bacilli</taxon>
        <taxon>Bacillales</taxon>
        <taxon>Bacillaceae</taxon>
        <taxon>Bacillus</taxon>
    </lineage>
</organism>
<dbReference type="STRING" id="483913.AN935_05200"/>
<keyword evidence="1" id="KW-1133">Transmembrane helix</keyword>
<keyword evidence="1" id="KW-0812">Transmembrane</keyword>
<dbReference type="Pfam" id="PF11667">
    <property type="entry name" value="DUF3267"/>
    <property type="match status" value="1"/>
</dbReference>
<dbReference type="EMBL" id="JXBC01000002">
    <property type="protein sequence ID" value="KIU11941.1"/>
    <property type="molecule type" value="Genomic_DNA"/>
</dbReference>